<accession>A0ABQ0GK85</accession>
<proteinExistence type="predicted"/>
<dbReference type="RefSeq" id="XP_070919909.1">
    <property type="nucleotide sequence ID" value="XM_071063808.1"/>
</dbReference>
<evidence type="ECO:0000313" key="2">
    <source>
        <dbReference type="EMBL" id="GAB1318178.1"/>
    </source>
</evidence>
<dbReference type="Proteomes" id="UP001628179">
    <property type="component" value="Unassembled WGS sequence"/>
</dbReference>
<dbReference type="Pfam" id="PF23232">
    <property type="entry name" value="AAA_lid_13"/>
    <property type="match status" value="1"/>
</dbReference>
<keyword evidence="3" id="KW-1185">Reference proteome</keyword>
<dbReference type="InterPro" id="IPR056599">
    <property type="entry name" value="AAA_lid_fung"/>
</dbReference>
<dbReference type="GeneID" id="98179131"/>
<organism evidence="2 3">
    <name type="scientific">Madurella fahalii</name>
    <dbReference type="NCBI Taxonomy" id="1157608"/>
    <lineage>
        <taxon>Eukaryota</taxon>
        <taxon>Fungi</taxon>
        <taxon>Dikarya</taxon>
        <taxon>Ascomycota</taxon>
        <taxon>Pezizomycotina</taxon>
        <taxon>Sordariomycetes</taxon>
        <taxon>Sordariomycetidae</taxon>
        <taxon>Sordariales</taxon>
        <taxon>Sordariales incertae sedis</taxon>
        <taxon>Madurella</taxon>
    </lineage>
</organism>
<feature type="domain" description="AAA+ ATPase lid" evidence="1">
    <location>
        <begin position="1"/>
        <end position="64"/>
    </location>
</feature>
<evidence type="ECO:0000259" key="1">
    <source>
        <dbReference type="Pfam" id="PF23232"/>
    </source>
</evidence>
<reference evidence="2 3" key="1">
    <citation type="submission" date="2024-09" db="EMBL/GenBank/DDBJ databases">
        <title>Itraconazole resistance in Madurella fahalii resulting from another homologue of gene encoding cytochrome P450 14-alpha sterol demethylase (CYP51).</title>
        <authorList>
            <person name="Yoshioka I."/>
            <person name="Fahal A.H."/>
            <person name="Kaneko S."/>
            <person name="Yaguchi T."/>
        </authorList>
    </citation>
    <scope>NUCLEOTIDE SEQUENCE [LARGE SCALE GENOMIC DNA]</scope>
    <source>
        <strain evidence="2 3">IFM 68171</strain>
    </source>
</reference>
<dbReference type="EMBL" id="BAAFSV010000004">
    <property type="protein sequence ID" value="GAB1318178.1"/>
    <property type="molecule type" value="Genomic_DNA"/>
</dbReference>
<protein>
    <recommendedName>
        <fullName evidence="1">AAA+ ATPase lid domain-containing protein</fullName>
    </recommendedName>
</protein>
<gene>
    <name evidence="2" type="ORF">MFIFM68171_08388</name>
</gene>
<comment type="caution">
    <text evidence="2">The sequence shown here is derived from an EMBL/GenBank/DDBJ whole genome shotgun (WGS) entry which is preliminary data.</text>
</comment>
<name>A0ABQ0GK85_9PEZI</name>
<sequence length="64" mass="7760">MRIEKSVRRYILENKRMAQMNWNRREIRNAFQTAVALAEYRFHTKPKSEKAEGEIATLEEEDFK</sequence>
<evidence type="ECO:0000313" key="3">
    <source>
        <dbReference type="Proteomes" id="UP001628179"/>
    </source>
</evidence>